<keyword evidence="9" id="KW-1185">Reference proteome</keyword>
<dbReference type="PANTHER" id="PTHR40626:SF11">
    <property type="entry name" value="ZINC FINGER PROTEIN YPR022C"/>
    <property type="match status" value="1"/>
</dbReference>
<keyword evidence="2" id="KW-0479">Metal-binding</keyword>
<dbReference type="GO" id="GO:0000978">
    <property type="term" value="F:RNA polymerase II cis-regulatory region sequence-specific DNA binding"/>
    <property type="evidence" value="ECO:0007669"/>
    <property type="project" value="InterPro"/>
</dbReference>
<gene>
    <name evidence="8" type="ORF">E0L32_003887</name>
</gene>
<keyword evidence="6" id="KW-0539">Nucleus</keyword>
<comment type="subcellular location">
    <subcellularLocation>
        <location evidence="1">Nucleus</location>
    </subcellularLocation>
</comment>
<dbReference type="GeneID" id="41971334"/>
<dbReference type="Pfam" id="PF04082">
    <property type="entry name" value="Fungal_trans"/>
    <property type="match status" value="1"/>
</dbReference>
<evidence type="ECO:0000256" key="4">
    <source>
        <dbReference type="ARBA" id="ARBA00022771"/>
    </source>
</evidence>
<dbReference type="Proteomes" id="UP000319257">
    <property type="component" value="Unassembled WGS sequence"/>
</dbReference>
<organism evidence="8 9">
    <name type="scientific">Thyridium curvatum</name>
    <dbReference type="NCBI Taxonomy" id="1093900"/>
    <lineage>
        <taxon>Eukaryota</taxon>
        <taxon>Fungi</taxon>
        <taxon>Dikarya</taxon>
        <taxon>Ascomycota</taxon>
        <taxon>Pezizomycotina</taxon>
        <taxon>Sordariomycetes</taxon>
        <taxon>Sordariomycetidae</taxon>
        <taxon>Thyridiales</taxon>
        <taxon>Thyridiaceae</taxon>
        <taxon>Thyridium</taxon>
    </lineage>
</organism>
<evidence type="ECO:0000256" key="5">
    <source>
        <dbReference type="ARBA" id="ARBA00022833"/>
    </source>
</evidence>
<evidence type="ECO:0000313" key="9">
    <source>
        <dbReference type="Proteomes" id="UP000319257"/>
    </source>
</evidence>
<dbReference type="GO" id="GO:0005634">
    <property type="term" value="C:nucleus"/>
    <property type="evidence" value="ECO:0007669"/>
    <property type="project" value="UniProtKB-SubCell"/>
</dbReference>
<dbReference type="EMBL" id="SKBQ01000018">
    <property type="protein sequence ID" value="TPX16238.1"/>
    <property type="molecule type" value="Genomic_DNA"/>
</dbReference>
<dbReference type="RefSeq" id="XP_030997949.1">
    <property type="nucleotide sequence ID" value="XM_031138235.1"/>
</dbReference>
<dbReference type="InterPro" id="IPR007219">
    <property type="entry name" value="XnlR_reg_dom"/>
</dbReference>
<dbReference type="PANTHER" id="PTHR40626">
    <property type="entry name" value="MIP31509P"/>
    <property type="match status" value="1"/>
</dbReference>
<comment type="caution">
    <text evidence="8">The sequence shown here is derived from an EMBL/GenBank/DDBJ whole genome shotgun (WGS) entry which is preliminary data.</text>
</comment>
<keyword evidence="3" id="KW-0677">Repeat</keyword>
<dbReference type="GO" id="GO:0000785">
    <property type="term" value="C:chromatin"/>
    <property type="evidence" value="ECO:0007669"/>
    <property type="project" value="TreeGrafter"/>
</dbReference>
<evidence type="ECO:0000256" key="2">
    <source>
        <dbReference type="ARBA" id="ARBA00022723"/>
    </source>
</evidence>
<reference evidence="8 9" key="1">
    <citation type="submission" date="2019-06" db="EMBL/GenBank/DDBJ databases">
        <title>Draft genome sequence of the filamentous fungus Phialemoniopsis curvata isolated from diesel fuel.</title>
        <authorList>
            <person name="Varaljay V.A."/>
            <person name="Lyon W.J."/>
            <person name="Crouch A.L."/>
            <person name="Drake C.E."/>
            <person name="Hollomon J.M."/>
            <person name="Nadeau L.J."/>
            <person name="Nunn H.S."/>
            <person name="Stevenson B.S."/>
            <person name="Bojanowski C.L."/>
            <person name="Crookes-Goodson W.J."/>
        </authorList>
    </citation>
    <scope>NUCLEOTIDE SEQUENCE [LARGE SCALE GENOMIC DNA]</scope>
    <source>
        <strain evidence="8 9">D216</strain>
    </source>
</reference>
<dbReference type="InParanoid" id="A0A507BHT9"/>
<accession>A0A507BHT9</accession>
<evidence type="ECO:0000256" key="3">
    <source>
        <dbReference type="ARBA" id="ARBA00022737"/>
    </source>
</evidence>
<dbReference type="OrthoDB" id="40579at2759"/>
<name>A0A507BHT9_9PEZI</name>
<dbReference type="GO" id="GO:0000981">
    <property type="term" value="F:DNA-binding transcription factor activity, RNA polymerase II-specific"/>
    <property type="evidence" value="ECO:0007669"/>
    <property type="project" value="InterPro"/>
</dbReference>
<dbReference type="InterPro" id="IPR051059">
    <property type="entry name" value="VerF-like"/>
</dbReference>
<evidence type="ECO:0000259" key="7">
    <source>
        <dbReference type="Pfam" id="PF04082"/>
    </source>
</evidence>
<dbReference type="GO" id="GO:0008270">
    <property type="term" value="F:zinc ion binding"/>
    <property type="evidence" value="ECO:0007669"/>
    <property type="project" value="UniProtKB-KW"/>
</dbReference>
<sequence>MPINSSVNGTGAVDDVVPLPITGDLFPFPSPSVDLAPDWGWLQQYPLPVLPVHTDPSGPMASTNEMPGFPTLNDDWMNPSSTQDLYISQEVYDFLTALAPVVEANHPLATQDIHTILNNAFVFIMDSLPIFHQPTFSFDLVPRELCASVFCVGLLIAQEPALWQLGCSLMAHVRSELLRYVDKNTIYLADLPILQAMLLVELSGMYLADRVSMELSDIFHGTIVTLSRRLGLFELAYSSARTSADSVDKNEWQKRIDHESAKRLAYFVFALDVEHALFFGHERSILSIYSMKLELPSEEGDWQVPSHGAYIKQDGTTYRAKYHLVCHNLLSMPESTNIPPNLTQFSNLMILLGLASVVLDLLQRRQDPFFDTKQALARLGAVLPAIHARLMAGPDGMMKIHGRTVYHFTAISLFTPLDDLERAANDGFSRTGRTPKQHTRSAIIRLLTKHKVGPEPARHAVHLLRLFLTPVAGAEITASQSAGTFVVGPATFPASYSRYEPSALYFGVLTLWAYIISRTSDGEDIDSPMDDHSYISEGNLQSPQTGSTASITQAPIASVLHGMEAAITNGNNQACRSHWRIIVQHASTILSMRRNSNAQEYSQVLRSLNDNLGF</sequence>
<keyword evidence="5" id="KW-0862">Zinc</keyword>
<dbReference type="AlphaFoldDB" id="A0A507BHT9"/>
<dbReference type="STRING" id="1093900.A0A507BHT9"/>
<evidence type="ECO:0000313" key="8">
    <source>
        <dbReference type="EMBL" id="TPX16238.1"/>
    </source>
</evidence>
<dbReference type="CDD" id="cd12148">
    <property type="entry name" value="fungal_TF_MHR"/>
    <property type="match status" value="1"/>
</dbReference>
<dbReference type="GO" id="GO:0006351">
    <property type="term" value="P:DNA-templated transcription"/>
    <property type="evidence" value="ECO:0007669"/>
    <property type="project" value="InterPro"/>
</dbReference>
<evidence type="ECO:0000256" key="1">
    <source>
        <dbReference type="ARBA" id="ARBA00004123"/>
    </source>
</evidence>
<keyword evidence="4" id="KW-0863">Zinc-finger</keyword>
<proteinExistence type="predicted"/>
<feature type="domain" description="Xylanolytic transcriptional activator regulatory" evidence="7">
    <location>
        <begin position="126"/>
        <end position="330"/>
    </location>
</feature>
<protein>
    <recommendedName>
        <fullName evidence="7">Xylanolytic transcriptional activator regulatory domain-containing protein</fullName>
    </recommendedName>
</protein>
<evidence type="ECO:0000256" key="6">
    <source>
        <dbReference type="ARBA" id="ARBA00023242"/>
    </source>
</evidence>